<dbReference type="AlphaFoldDB" id="M1VCJ0"/>
<evidence type="ECO:0000256" key="10">
    <source>
        <dbReference type="ARBA" id="ARBA00022989"/>
    </source>
</evidence>
<keyword evidence="7 14" id="KW-0812">Transmembrane</keyword>
<keyword evidence="9 14" id="KW-0256">Endoplasmic reticulum</keyword>
<reference evidence="15 16" key="1">
    <citation type="journal article" date="2004" name="Nature">
        <title>Genome sequence of the ultrasmall unicellular red alga Cyanidioschyzon merolae 10D.</title>
        <authorList>
            <person name="Matsuzaki M."/>
            <person name="Misumi O."/>
            <person name="Shin-i T."/>
            <person name="Maruyama S."/>
            <person name="Takahara M."/>
            <person name="Miyagishima S."/>
            <person name="Mori T."/>
            <person name="Nishida K."/>
            <person name="Yagisawa F."/>
            <person name="Nishida K."/>
            <person name="Yoshida Y."/>
            <person name="Nishimura Y."/>
            <person name="Nakao S."/>
            <person name="Kobayashi T."/>
            <person name="Momoyama Y."/>
            <person name="Higashiyama T."/>
            <person name="Minoda A."/>
            <person name="Sano M."/>
            <person name="Nomoto H."/>
            <person name="Oishi K."/>
            <person name="Hayashi H."/>
            <person name="Ohta F."/>
            <person name="Nishizaka S."/>
            <person name="Haga S."/>
            <person name="Miura S."/>
            <person name="Morishita T."/>
            <person name="Kabeya Y."/>
            <person name="Terasawa K."/>
            <person name="Suzuki Y."/>
            <person name="Ishii Y."/>
            <person name="Asakawa S."/>
            <person name="Takano H."/>
            <person name="Ohta N."/>
            <person name="Kuroiwa H."/>
            <person name="Tanaka K."/>
            <person name="Shimizu N."/>
            <person name="Sugano S."/>
            <person name="Sato N."/>
            <person name="Nozaki H."/>
            <person name="Ogasawara N."/>
            <person name="Kohara Y."/>
            <person name="Kuroiwa T."/>
        </authorList>
    </citation>
    <scope>NUCLEOTIDE SEQUENCE [LARGE SCALE GENOMIC DNA]</scope>
    <source>
        <strain evidence="15 16">10D</strain>
    </source>
</reference>
<dbReference type="GO" id="GO:0006071">
    <property type="term" value="P:glycerol metabolic process"/>
    <property type="evidence" value="ECO:0007669"/>
    <property type="project" value="UniProtKB-KW"/>
</dbReference>
<dbReference type="KEGG" id="cme:CYME_CMJ162C"/>
<evidence type="ECO:0000256" key="4">
    <source>
        <dbReference type="ARBA" id="ARBA00005420"/>
    </source>
</evidence>
<comment type="pathway">
    <text evidence="2">Glycerolipid metabolism; triacylglycerol biosynthesis.</text>
</comment>
<dbReference type="Gramene" id="CMJ162CT">
    <property type="protein sequence ID" value="CMJ162CT"/>
    <property type="gene ID" value="CMJ162C"/>
</dbReference>
<dbReference type="CDD" id="cd07987">
    <property type="entry name" value="LPLAT_MGAT-like"/>
    <property type="match status" value="1"/>
</dbReference>
<sequence>MPLRTYIFPTRVARLLSVTSFIVTVFLCHWNFIKAALLAYAFIFFDDGPLHGERYWPAFARLPLWKWYVQRVLNVHLHAECGILDSSQKYIFAAHPHGILAWQHYATFTDGCDFLSKVAPGLERRDLVASALLWCPFIRDFALWLGCVDASPSVAERQLRLGRSLLIFTGGEHEQVLAEPYCQRIVLRKRKGFLRLALRHGAHILPVYAFGENELYVTWPRFAQRFRLWLVRRTRVPLLLFRGRWFTLWPDTRVPVHVVIGKPVRVPGPINEPSDEQILALQKRVLDAFVQLFERHKGRFGYGKQDLLIV</sequence>
<name>M1VCJ0_CYAM1</name>
<dbReference type="STRING" id="280699.M1VCJ0"/>
<dbReference type="GO" id="GO:0004144">
    <property type="term" value="F:diacylglycerol O-acyltransferase activity"/>
    <property type="evidence" value="ECO:0007669"/>
    <property type="project" value="TreeGrafter"/>
</dbReference>
<dbReference type="Proteomes" id="UP000007014">
    <property type="component" value="Chromosome 10"/>
</dbReference>
<evidence type="ECO:0000256" key="11">
    <source>
        <dbReference type="ARBA" id="ARBA00023098"/>
    </source>
</evidence>
<protein>
    <recommendedName>
        <fullName evidence="14">Acyltransferase</fullName>
        <ecNumber evidence="14">2.3.1.-</ecNumber>
    </recommendedName>
</protein>
<dbReference type="EC" id="2.3.1.-" evidence="14"/>
<evidence type="ECO:0000256" key="7">
    <source>
        <dbReference type="ARBA" id="ARBA00022692"/>
    </source>
</evidence>
<keyword evidence="10 14" id="KW-1133">Transmembrane helix</keyword>
<dbReference type="EMBL" id="AP006492">
    <property type="protein sequence ID" value="BAM80287.1"/>
    <property type="molecule type" value="Genomic_DNA"/>
</dbReference>
<dbReference type="InterPro" id="IPR007130">
    <property type="entry name" value="DAGAT"/>
</dbReference>
<evidence type="ECO:0000256" key="3">
    <source>
        <dbReference type="ARBA" id="ARBA00005189"/>
    </source>
</evidence>
<evidence type="ECO:0000256" key="2">
    <source>
        <dbReference type="ARBA" id="ARBA00004771"/>
    </source>
</evidence>
<evidence type="ECO:0000256" key="12">
    <source>
        <dbReference type="ARBA" id="ARBA00023136"/>
    </source>
</evidence>
<dbReference type="OMA" id="IMGVACT"/>
<keyword evidence="5" id="KW-0444">Lipid biosynthesis</keyword>
<evidence type="ECO:0000256" key="13">
    <source>
        <dbReference type="ARBA" id="ARBA00023315"/>
    </source>
</evidence>
<keyword evidence="13 15" id="KW-0012">Acyltransferase</keyword>
<comment type="similarity">
    <text evidence="4 14">Belongs to the diacylglycerol acyltransferase family.</text>
</comment>
<comment type="subcellular location">
    <subcellularLocation>
        <location evidence="1 14">Endoplasmic reticulum membrane</location>
        <topology evidence="1 14">Multi-pass membrane protein</topology>
    </subcellularLocation>
</comment>
<organism evidence="15 16">
    <name type="scientific">Cyanidioschyzon merolae (strain NIES-3377 / 10D)</name>
    <name type="common">Unicellular red alga</name>
    <dbReference type="NCBI Taxonomy" id="280699"/>
    <lineage>
        <taxon>Eukaryota</taxon>
        <taxon>Rhodophyta</taxon>
        <taxon>Bangiophyceae</taxon>
        <taxon>Cyanidiales</taxon>
        <taxon>Cyanidiaceae</taxon>
        <taxon>Cyanidioschyzon</taxon>
    </lineage>
</organism>
<keyword evidence="16" id="KW-1185">Reference proteome</keyword>
<feature type="transmembrane region" description="Helical" evidence="14">
    <location>
        <begin position="12"/>
        <end position="32"/>
    </location>
</feature>
<keyword evidence="8" id="KW-0319">Glycerol metabolism</keyword>
<dbReference type="PANTHER" id="PTHR12317">
    <property type="entry name" value="DIACYLGLYCEROL O-ACYLTRANSFERASE"/>
    <property type="match status" value="1"/>
</dbReference>
<accession>M1VCJ0</accession>
<evidence type="ECO:0000313" key="15">
    <source>
        <dbReference type="EMBL" id="BAM80287.1"/>
    </source>
</evidence>
<evidence type="ECO:0000256" key="5">
    <source>
        <dbReference type="ARBA" id="ARBA00022516"/>
    </source>
</evidence>
<evidence type="ECO:0000256" key="6">
    <source>
        <dbReference type="ARBA" id="ARBA00022679"/>
    </source>
</evidence>
<proteinExistence type="inferred from homology"/>
<dbReference type="GO" id="GO:0005789">
    <property type="term" value="C:endoplasmic reticulum membrane"/>
    <property type="evidence" value="ECO:0007669"/>
    <property type="project" value="UniProtKB-SubCell"/>
</dbReference>
<dbReference type="OrthoDB" id="264532at2759"/>
<keyword evidence="12 14" id="KW-0472">Membrane</keyword>
<keyword evidence="11" id="KW-0443">Lipid metabolism</keyword>
<evidence type="ECO:0000313" key="16">
    <source>
        <dbReference type="Proteomes" id="UP000007014"/>
    </source>
</evidence>
<dbReference type="HOGENOM" id="CLU_023995_2_1_1"/>
<dbReference type="PANTHER" id="PTHR12317:SF0">
    <property type="entry name" value="ACYLTRANSFERASE"/>
    <property type="match status" value="1"/>
</dbReference>
<evidence type="ECO:0000256" key="8">
    <source>
        <dbReference type="ARBA" id="ARBA00022798"/>
    </source>
</evidence>
<comment type="caution">
    <text evidence="14">Lacks conserved residue(s) required for the propagation of feature annotation.</text>
</comment>
<dbReference type="GeneID" id="16994003"/>
<reference evidence="15 16" key="2">
    <citation type="journal article" date="2007" name="BMC Biol.">
        <title>A 100%-complete sequence reveals unusually simple genomic features in the hot-spring red alga Cyanidioschyzon merolae.</title>
        <authorList>
            <person name="Nozaki H."/>
            <person name="Takano H."/>
            <person name="Misumi O."/>
            <person name="Terasawa K."/>
            <person name="Matsuzaki M."/>
            <person name="Maruyama S."/>
            <person name="Nishida K."/>
            <person name="Yagisawa F."/>
            <person name="Yoshida Y."/>
            <person name="Fujiwara T."/>
            <person name="Takio S."/>
            <person name="Tamura K."/>
            <person name="Chung S.J."/>
            <person name="Nakamura S."/>
            <person name="Kuroiwa H."/>
            <person name="Tanaka K."/>
            <person name="Sato N."/>
            <person name="Kuroiwa T."/>
        </authorList>
    </citation>
    <scope>NUCLEOTIDE SEQUENCE [LARGE SCALE GENOMIC DNA]</scope>
    <source>
        <strain evidence="15 16">10D</strain>
    </source>
</reference>
<comment type="pathway">
    <text evidence="3">Lipid metabolism.</text>
</comment>
<dbReference type="SUPFAM" id="SSF69593">
    <property type="entry name" value="Glycerol-3-phosphate (1)-acyltransferase"/>
    <property type="match status" value="1"/>
</dbReference>
<keyword evidence="6 14" id="KW-0808">Transferase</keyword>
<evidence type="ECO:0000256" key="14">
    <source>
        <dbReference type="RuleBase" id="RU367023"/>
    </source>
</evidence>
<dbReference type="eggNOG" id="KOG0831">
    <property type="taxonomic scope" value="Eukaryota"/>
</dbReference>
<dbReference type="RefSeq" id="XP_005534894.1">
    <property type="nucleotide sequence ID" value="XM_005534837.1"/>
</dbReference>
<dbReference type="GO" id="GO:0019432">
    <property type="term" value="P:triglyceride biosynthetic process"/>
    <property type="evidence" value="ECO:0007669"/>
    <property type="project" value="TreeGrafter"/>
</dbReference>
<dbReference type="Pfam" id="PF03982">
    <property type="entry name" value="DAGAT"/>
    <property type="match status" value="1"/>
</dbReference>
<evidence type="ECO:0000256" key="1">
    <source>
        <dbReference type="ARBA" id="ARBA00004477"/>
    </source>
</evidence>
<evidence type="ECO:0000256" key="9">
    <source>
        <dbReference type="ARBA" id="ARBA00022824"/>
    </source>
</evidence>
<gene>
    <name evidence="15" type="ORF">CYME_CMJ162C</name>
</gene>